<gene>
    <name evidence="1" type="ORF">PoB_002242200</name>
</gene>
<organism evidence="1 2">
    <name type="scientific">Plakobranchus ocellatus</name>
    <dbReference type="NCBI Taxonomy" id="259542"/>
    <lineage>
        <taxon>Eukaryota</taxon>
        <taxon>Metazoa</taxon>
        <taxon>Spiralia</taxon>
        <taxon>Lophotrochozoa</taxon>
        <taxon>Mollusca</taxon>
        <taxon>Gastropoda</taxon>
        <taxon>Heterobranchia</taxon>
        <taxon>Euthyneura</taxon>
        <taxon>Panpulmonata</taxon>
        <taxon>Sacoglossa</taxon>
        <taxon>Placobranchoidea</taxon>
        <taxon>Plakobranchidae</taxon>
        <taxon>Plakobranchus</taxon>
    </lineage>
</organism>
<dbReference type="EMBL" id="BLXT01002583">
    <property type="protein sequence ID" value="GFN95916.1"/>
    <property type="molecule type" value="Genomic_DNA"/>
</dbReference>
<proteinExistence type="predicted"/>
<sequence length="80" mass="8963">MSVVCLFFKKEKQNNKSNVLRPTSYEALSIHCRMQPSASRLHSSRSLASLLHVFAFVFTVSSRHRLACLPLDPGLPFGDS</sequence>
<dbReference type="Proteomes" id="UP000735302">
    <property type="component" value="Unassembled WGS sequence"/>
</dbReference>
<comment type="caution">
    <text evidence="1">The sequence shown here is derived from an EMBL/GenBank/DDBJ whole genome shotgun (WGS) entry which is preliminary data.</text>
</comment>
<keyword evidence="2" id="KW-1185">Reference proteome</keyword>
<dbReference type="AlphaFoldDB" id="A0AAV3ZN15"/>
<reference evidence="1 2" key="1">
    <citation type="journal article" date="2021" name="Elife">
        <title>Chloroplast acquisition without the gene transfer in kleptoplastic sea slugs, Plakobranchus ocellatus.</title>
        <authorList>
            <person name="Maeda T."/>
            <person name="Takahashi S."/>
            <person name="Yoshida T."/>
            <person name="Shimamura S."/>
            <person name="Takaki Y."/>
            <person name="Nagai Y."/>
            <person name="Toyoda A."/>
            <person name="Suzuki Y."/>
            <person name="Arimoto A."/>
            <person name="Ishii H."/>
            <person name="Satoh N."/>
            <person name="Nishiyama T."/>
            <person name="Hasebe M."/>
            <person name="Maruyama T."/>
            <person name="Minagawa J."/>
            <person name="Obokata J."/>
            <person name="Shigenobu S."/>
        </authorList>
    </citation>
    <scope>NUCLEOTIDE SEQUENCE [LARGE SCALE GENOMIC DNA]</scope>
</reference>
<protein>
    <submittedName>
        <fullName evidence="1">Uncharacterized protein</fullName>
    </submittedName>
</protein>
<name>A0AAV3ZN15_9GAST</name>
<evidence type="ECO:0000313" key="1">
    <source>
        <dbReference type="EMBL" id="GFN95916.1"/>
    </source>
</evidence>
<evidence type="ECO:0000313" key="2">
    <source>
        <dbReference type="Proteomes" id="UP000735302"/>
    </source>
</evidence>
<accession>A0AAV3ZN15</accession>